<proteinExistence type="predicted"/>
<dbReference type="EMBL" id="QGUI02000023">
    <property type="protein sequence ID" value="MFO7191299.1"/>
    <property type="molecule type" value="Genomic_DNA"/>
</dbReference>
<organism evidence="3 4">
    <name type="scientific">Thermocrispum agreste</name>
    <dbReference type="NCBI Taxonomy" id="37925"/>
    <lineage>
        <taxon>Bacteria</taxon>
        <taxon>Bacillati</taxon>
        <taxon>Actinomycetota</taxon>
        <taxon>Actinomycetes</taxon>
        <taxon>Pseudonocardiales</taxon>
        <taxon>Pseudonocardiaceae</taxon>
        <taxon>Thermocrispum</taxon>
    </lineage>
</organism>
<evidence type="ECO:0008006" key="5">
    <source>
        <dbReference type="Google" id="ProtNLM"/>
    </source>
</evidence>
<keyword evidence="2" id="KW-0472">Membrane</keyword>
<comment type="caution">
    <text evidence="3">The sequence shown here is derived from an EMBL/GenBank/DDBJ whole genome shotgun (WGS) entry which is preliminary data.</text>
</comment>
<keyword evidence="2" id="KW-0812">Transmembrane</keyword>
<evidence type="ECO:0000256" key="1">
    <source>
        <dbReference type="SAM" id="MobiDB-lite"/>
    </source>
</evidence>
<evidence type="ECO:0000313" key="3">
    <source>
        <dbReference type="EMBL" id="MFO7191299.1"/>
    </source>
</evidence>
<reference evidence="3 4" key="1">
    <citation type="journal article" date="2021" name="BMC Genomics">
        <title>Genome-resolved metagenome and metatranscriptome analyses of thermophilic composting reveal key bacterial players and their metabolic interactions.</title>
        <authorList>
            <person name="Braga L.P.P."/>
            <person name="Pereira R.V."/>
            <person name="Martins L.F."/>
            <person name="Moura L.M.S."/>
            <person name="Sanchez F.B."/>
            <person name="Patane J.S.L."/>
            <person name="da Silva A.M."/>
            <person name="Setubal J.C."/>
        </authorList>
    </citation>
    <scope>NUCLEOTIDE SEQUENCE [LARGE SCALE GENOMIC DNA]</scope>
    <source>
        <strain evidence="3">ZC4RG45</strain>
    </source>
</reference>
<dbReference type="Proteomes" id="UP000249324">
    <property type="component" value="Unassembled WGS sequence"/>
</dbReference>
<protein>
    <recommendedName>
        <fullName evidence="5">DUF4878 domain-containing protein</fullName>
    </recommendedName>
</protein>
<name>A0ABD6FDX2_9PSEU</name>
<evidence type="ECO:0000256" key="2">
    <source>
        <dbReference type="SAM" id="Phobius"/>
    </source>
</evidence>
<feature type="region of interest" description="Disordered" evidence="1">
    <location>
        <begin position="1"/>
        <end position="44"/>
    </location>
</feature>
<feature type="transmembrane region" description="Helical" evidence="2">
    <location>
        <begin position="48"/>
        <end position="71"/>
    </location>
</feature>
<keyword evidence="2" id="KW-1133">Transmembrane helix</keyword>
<feature type="compositionally biased region" description="Basic and acidic residues" evidence="1">
    <location>
        <begin position="1"/>
        <end position="14"/>
    </location>
</feature>
<sequence length="314" mass="33264">MTTPHHPDRPDVSQHHSGPYGRQHYPPTGGFPAGGCPPQPPKKKSGTAVMVGIIAVVAVVLGTLGITGFVAPGFLLSGDEEAASGSVAPTKPEDPKAAAKELAEQIVAGYHARDRGKLEKLRCPGEDAVLTSIISDATDVESVELAGEVRLVGDAEAEADMSMIWVTIRRSLTLKLTKQGDGWCWSGVELHRTEKAPTTQPDVPGLPTLPGMPDSEEVEREARKLTEDFAEQVNNGDKPGALALTCEKTAVQPLVEIIMDRQPRIELGATTATGLGASTEITGSRADNPRASGSIHVMTEDEGATWCVASFFFR</sequence>
<gene>
    <name evidence="3" type="ORF">DIU77_003540</name>
</gene>
<dbReference type="AlphaFoldDB" id="A0ABD6FDX2"/>
<accession>A0ABD6FDX2</accession>
<evidence type="ECO:0000313" key="4">
    <source>
        <dbReference type="Proteomes" id="UP000249324"/>
    </source>
</evidence>